<organism evidence="2 3">
    <name type="scientific">Ornithinibacillus salinisoli</name>
    <dbReference type="NCBI Taxonomy" id="1848459"/>
    <lineage>
        <taxon>Bacteria</taxon>
        <taxon>Bacillati</taxon>
        <taxon>Bacillota</taxon>
        <taxon>Bacilli</taxon>
        <taxon>Bacillales</taxon>
        <taxon>Bacillaceae</taxon>
        <taxon>Ornithinibacillus</taxon>
    </lineage>
</organism>
<name>A0ABW4W105_9BACI</name>
<reference evidence="3" key="1">
    <citation type="journal article" date="2019" name="Int. J. Syst. Evol. Microbiol.">
        <title>The Global Catalogue of Microorganisms (GCM) 10K type strain sequencing project: providing services to taxonomists for standard genome sequencing and annotation.</title>
        <authorList>
            <consortium name="The Broad Institute Genomics Platform"/>
            <consortium name="The Broad Institute Genome Sequencing Center for Infectious Disease"/>
            <person name="Wu L."/>
            <person name="Ma J."/>
        </authorList>
    </citation>
    <scope>NUCLEOTIDE SEQUENCE [LARGE SCALE GENOMIC DNA]</scope>
    <source>
        <strain evidence="3">R28</strain>
    </source>
</reference>
<dbReference type="Proteomes" id="UP001597383">
    <property type="component" value="Unassembled WGS sequence"/>
</dbReference>
<keyword evidence="1" id="KW-0812">Transmembrane</keyword>
<dbReference type="RefSeq" id="WP_377558142.1">
    <property type="nucleotide sequence ID" value="NZ_JBHUHQ010000019.1"/>
</dbReference>
<feature type="transmembrane region" description="Helical" evidence="1">
    <location>
        <begin position="64"/>
        <end position="85"/>
    </location>
</feature>
<keyword evidence="3" id="KW-1185">Reference proteome</keyword>
<evidence type="ECO:0000313" key="3">
    <source>
        <dbReference type="Proteomes" id="UP001597383"/>
    </source>
</evidence>
<accession>A0ABW4W105</accession>
<dbReference type="EMBL" id="JBHUHQ010000019">
    <property type="protein sequence ID" value="MFD2045504.1"/>
    <property type="molecule type" value="Genomic_DNA"/>
</dbReference>
<gene>
    <name evidence="2" type="ORF">ACFSJF_14590</name>
</gene>
<keyword evidence="1" id="KW-0472">Membrane</keyword>
<sequence>MAKVFKAISSGLSLTFLYVLTVFITPIILLLLGYSNLVSDPSLFGFHLYIIEVKDTTFTTEATLFGVGLSFIIGIIIHFILKYFLGLKKSVVE</sequence>
<comment type="caution">
    <text evidence="2">The sequence shown here is derived from an EMBL/GenBank/DDBJ whole genome shotgun (WGS) entry which is preliminary data.</text>
</comment>
<evidence type="ECO:0000256" key="1">
    <source>
        <dbReference type="SAM" id="Phobius"/>
    </source>
</evidence>
<protein>
    <submittedName>
        <fullName evidence="2">Uncharacterized protein</fullName>
    </submittedName>
</protein>
<feature type="transmembrane region" description="Helical" evidence="1">
    <location>
        <begin position="12"/>
        <end position="34"/>
    </location>
</feature>
<evidence type="ECO:0000313" key="2">
    <source>
        <dbReference type="EMBL" id="MFD2045504.1"/>
    </source>
</evidence>
<keyword evidence="1" id="KW-1133">Transmembrane helix</keyword>
<proteinExistence type="predicted"/>